<keyword evidence="8" id="KW-1185">Reference proteome</keyword>
<evidence type="ECO:0000259" key="6">
    <source>
        <dbReference type="Pfam" id="PF08546"/>
    </source>
</evidence>
<dbReference type="GO" id="GO:0015940">
    <property type="term" value="P:pantothenate biosynthetic process"/>
    <property type="evidence" value="ECO:0007669"/>
    <property type="project" value="InterPro"/>
</dbReference>
<evidence type="ECO:0000259" key="5">
    <source>
        <dbReference type="Pfam" id="PF02558"/>
    </source>
</evidence>
<dbReference type="PANTHER" id="PTHR21708">
    <property type="entry name" value="PROBABLE 2-DEHYDROPANTOATE 2-REDUCTASE"/>
    <property type="match status" value="1"/>
</dbReference>
<accession>A0AA40CAL2</accession>
<dbReference type="InterPro" id="IPR013328">
    <property type="entry name" value="6PGD_dom2"/>
</dbReference>
<dbReference type="PANTHER" id="PTHR21708:SF30">
    <property type="entry name" value="2-DEHYDROPANTOATE 2-REDUCTASE-RELATED"/>
    <property type="match status" value="1"/>
</dbReference>
<gene>
    <name evidence="7" type="ORF">B0T17DRAFT_528235</name>
</gene>
<dbReference type="Proteomes" id="UP001174934">
    <property type="component" value="Unassembled WGS sequence"/>
</dbReference>
<keyword evidence="2" id="KW-0521">NADP</keyword>
<dbReference type="EMBL" id="JAULSR010000002">
    <property type="protein sequence ID" value="KAK0630368.1"/>
    <property type="molecule type" value="Genomic_DNA"/>
</dbReference>
<dbReference type="SUPFAM" id="SSF48179">
    <property type="entry name" value="6-phosphogluconate dehydrogenase C-terminal domain-like"/>
    <property type="match status" value="1"/>
</dbReference>
<dbReference type="Gene3D" id="3.40.50.720">
    <property type="entry name" value="NAD(P)-binding Rossmann-like Domain"/>
    <property type="match status" value="1"/>
</dbReference>
<dbReference type="InterPro" id="IPR013332">
    <property type="entry name" value="KPR_N"/>
</dbReference>
<evidence type="ECO:0000256" key="1">
    <source>
        <dbReference type="ARBA" id="ARBA00007870"/>
    </source>
</evidence>
<dbReference type="NCBIfam" id="TIGR00745">
    <property type="entry name" value="apbA_panE"/>
    <property type="match status" value="1"/>
</dbReference>
<keyword evidence="4" id="KW-0732">Signal</keyword>
<evidence type="ECO:0000313" key="8">
    <source>
        <dbReference type="Proteomes" id="UP001174934"/>
    </source>
</evidence>
<evidence type="ECO:0000256" key="2">
    <source>
        <dbReference type="ARBA" id="ARBA00022857"/>
    </source>
</evidence>
<evidence type="ECO:0000313" key="7">
    <source>
        <dbReference type="EMBL" id="KAK0630368.1"/>
    </source>
</evidence>
<keyword evidence="3" id="KW-0560">Oxidoreductase</keyword>
<dbReference type="Gene3D" id="1.10.1040.10">
    <property type="entry name" value="N-(1-d-carboxylethyl)-l-norvaline Dehydrogenase, domain 2"/>
    <property type="match status" value="1"/>
</dbReference>
<protein>
    <submittedName>
        <fullName evidence="7">Ketopantoate reductase PanE/ApbA-domain-containing protein</fullName>
    </submittedName>
</protein>
<feature type="domain" description="Ketopantoate reductase N-terminal" evidence="5">
    <location>
        <begin position="57"/>
        <end position="215"/>
    </location>
</feature>
<dbReference type="InterPro" id="IPR051402">
    <property type="entry name" value="KPR-Related"/>
</dbReference>
<comment type="caution">
    <text evidence="7">The sequence shown here is derived from an EMBL/GenBank/DDBJ whole genome shotgun (WGS) entry which is preliminary data.</text>
</comment>
<name>A0AA40CAL2_9PEZI</name>
<proteinExistence type="inferred from homology"/>
<feature type="chain" id="PRO_5041447445" evidence="4">
    <location>
        <begin position="29"/>
        <end position="411"/>
    </location>
</feature>
<dbReference type="Pfam" id="PF08546">
    <property type="entry name" value="ApbA_C"/>
    <property type="match status" value="1"/>
</dbReference>
<evidence type="ECO:0000256" key="4">
    <source>
        <dbReference type="SAM" id="SignalP"/>
    </source>
</evidence>
<feature type="signal peptide" evidence="4">
    <location>
        <begin position="1"/>
        <end position="28"/>
    </location>
</feature>
<dbReference type="SUPFAM" id="SSF51735">
    <property type="entry name" value="NAD(P)-binding Rossmann-fold domains"/>
    <property type="match status" value="1"/>
</dbReference>
<dbReference type="GO" id="GO:0008677">
    <property type="term" value="F:2-dehydropantoate 2-reductase activity"/>
    <property type="evidence" value="ECO:0007669"/>
    <property type="project" value="InterPro"/>
</dbReference>
<reference evidence="7" key="1">
    <citation type="submission" date="2023-06" db="EMBL/GenBank/DDBJ databases">
        <title>Genome-scale phylogeny and comparative genomics of the fungal order Sordariales.</title>
        <authorList>
            <consortium name="Lawrence Berkeley National Laboratory"/>
            <person name="Hensen N."/>
            <person name="Bonometti L."/>
            <person name="Westerberg I."/>
            <person name="Brannstrom I.O."/>
            <person name="Guillou S."/>
            <person name="Cros-Aarteil S."/>
            <person name="Calhoun S."/>
            <person name="Haridas S."/>
            <person name="Kuo A."/>
            <person name="Mondo S."/>
            <person name="Pangilinan J."/>
            <person name="Riley R."/>
            <person name="LaButti K."/>
            <person name="Andreopoulos B."/>
            <person name="Lipzen A."/>
            <person name="Chen C."/>
            <person name="Yanf M."/>
            <person name="Daum C."/>
            <person name="Ng V."/>
            <person name="Clum A."/>
            <person name="Steindorff A."/>
            <person name="Ohm R."/>
            <person name="Martin F."/>
            <person name="Silar P."/>
            <person name="Natvig D."/>
            <person name="Lalanne C."/>
            <person name="Gautier V."/>
            <person name="Ament-velasquez S.L."/>
            <person name="Kruys A."/>
            <person name="Hutchinson M.I."/>
            <person name="Powell A.J."/>
            <person name="Barry K."/>
            <person name="Miller A.N."/>
            <person name="Grigoriev I.V."/>
            <person name="Debuchy R."/>
            <person name="Gladieux P."/>
            <person name="Thoren M.H."/>
            <person name="Johannesson H."/>
        </authorList>
    </citation>
    <scope>NUCLEOTIDE SEQUENCE</scope>
    <source>
        <strain evidence="7">SMH3391-2</strain>
    </source>
</reference>
<organism evidence="7 8">
    <name type="scientific">Bombardia bombarda</name>
    <dbReference type="NCBI Taxonomy" id="252184"/>
    <lineage>
        <taxon>Eukaryota</taxon>
        <taxon>Fungi</taxon>
        <taxon>Dikarya</taxon>
        <taxon>Ascomycota</taxon>
        <taxon>Pezizomycotina</taxon>
        <taxon>Sordariomycetes</taxon>
        <taxon>Sordariomycetidae</taxon>
        <taxon>Sordariales</taxon>
        <taxon>Lasiosphaeriaceae</taxon>
        <taxon>Bombardia</taxon>
    </lineage>
</organism>
<dbReference type="InterPro" id="IPR008927">
    <property type="entry name" value="6-PGluconate_DH-like_C_sf"/>
</dbReference>
<dbReference type="FunFam" id="1.10.1040.10:FF:000017">
    <property type="entry name" value="2-dehydropantoate 2-reductase"/>
    <property type="match status" value="1"/>
</dbReference>
<dbReference type="InterPro" id="IPR013752">
    <property type="entry name" value="KPA_reductase"/>
</dbReference>
<comment type="similarity">
    <text evidence="1">Belongs to the ketopantoate reductase family.</text>
</comment>
<dbReference type="GO" id="GO:0005737">
    <property type="term" value="C:cytoplasm"/>
    <property type="evidence" value="ECO:0007669"/>
    <property type="project" value="TreeGrafter"/>
</dbReference>
<dbReference type="InterPro" id="IPR003710">
    <property type="entry name" value="ApbA"/>
</dbReference>
<evidence type="ECO:0000256" key="3">
    <source>
        <dbReference type="ARBA" id="ARBA00023002"/>
    </source>
</evidence>
<dbReference type="Pfam" id="PF02558">
    <property type="entry name" value="ApbA"/>
    <property type="match status" value="1"/>
</dbReference>
<sequence>MAAHAPCRFPHSAHFIRSSFIFLLQTSARPSVTLSSSRIRTTIRNMGSMTETKKANVLIVGSGGVGTMAAYALEKGGKASVTAVLRSNFSAVEKAGFSIDSIDHGMIHGWRPTKTLNAIPNMTKENTLPPYDYILVTTKNIPDIPPSIATLIAPAVTPAHTAIALLQNGLNIERPLSAAFPTNPIISGISFIGATEGPPGTIKHDDHDVLVVGAFHHNPGVEQQERADAAAELLVDMYDACEGVECMYRPDVLFWRWRKLLYNASYNSVATILGMDTSRMRASEHVVDGLVRPVMGEICEVARAAAGVRLDGGMVEGMILADTYEAFFKPSMLQGFEKGNFIEFENIVGEPLREAERVGVATPTLRVIYELLKGLQWKIKEAKGLVKVPLTRDEKPGFKYSGVGRPRDVTG</sequence>
<feature type="domain" description="Ketopantoate reductase C-terminal" evidence="6">
    <location>
        <begin position="253"/>
        <end position="376"/>
    </location>
</feature>
<dbReference type="AlphaFoldDB" id="A0AA40CAL2"/>
<dbReference type="InterPro" id="IPR036291">
    <property type="entry name" value="NAD(P)-bd_dom_sf"/>
</dbReference>